<name>A0ABY3SQS2_9BACL</name>
<dbReference type="InterPro" id="IPR000843">
    <property type="entry name" value="HTH_LacI"/>
</dbReference>
<keyword evidence="2" id="KW-0238">DNA-binding</keyword>
<dbReference type="PANTHER" id="PTHR30146:SF109">
    <property type="entry name" value="HTH-TYPE TRANSCRIPTIONAL REGULATOR GALS"/>
    <property type="match status" value="1"/>
</dbReference>
<dbReference type="SMART" id="SM00354">
    <property type="entry name" value="HTH_LACI"/>
    <property type="match status" value="1"/>
</dbReference>
<dbReference type="PANTHER" id="PTHR30146">
    <property type="entry name" value="LACI-RELATED TRANSCRIPTIONAL REPRESSOR"/>
    <property type="match status" value="1"/>
</dbReference>
<dbReference type="Pfam" id="PF00532">
    <property type="entry name" value="Peripla_BP_1"/>
    <property type="match status" value="1"/>
</dbReference>
<dbReference type="SUPFAM" id="SSF47413">
    <property type="entry name" value="lambda repressor-like DNA-binding domains"/>
    <property type="match status" value="1"/>
</dbReference>
<accession>A0ABY3SQS2</accession>
<organism evidence="5 6">
    <name type="scientific">Paenibacillus hexagrammi</name>
    <dbReference type="NCBI Taxonomy" id="2908839"/>
    <lineage>
        <taxon>Bacteria</taxon>
        <taxon>Bacillati</taxon>
        <taxon>Bacillota</taxon>
        <taxon>Bacilli</taxon>
        <taxon>Bacillales</taxon>
        <taxon>Paenibacillaceae</taxon>
        <taxon>Paenibacillus</taxon>
    </lineage>
</organism>
<dbReference type="PRINTS" id="PR00036">
    <property type="entry name" value="HTHLACI"/>
</dbReference>
<reference evidence="5 6" key="1">
    <citation type="journal article" date="2024" name="Int. J. Syst. Evol. Microbiol.">
        <title>Paenibacillus hexagrammi sp. nov., a novel bacterium isolated from the gut content of Hexagrammos agrammus.</title>
        <authorList>
            <person name="Jung H.K."/>
            <person name="Kim D.G."/>
            <person name="Zin H."/>
            <person name="Park J."/>
            <person name="Jung H."/>
            <person name="Kim Y.O."/>
            <person name="Kong H.J."/>
            <person name="Kim J.W."/>
            <person name="Kim Y.S."/>
        </authorList>
    </citation>
    <scope>NUCLEOTIDE SEQUENCE [LARGE SCALE GENOMIC DNA]</scope>
    <source>
        <strain evidence="5 6">YPD9-1</strain>
    </source>
</reference>
<dbReference type="PROSITE" id="PS50932">
    <property type="entry name" value="HTH_LACI_2"/>
    <property type="match status" value="1"/>
</dbReference>
<keyword evidence="6" id="KW-1185">Reference proteome</keyword>
<dbReference type="Gene3D" id="1.10.260.40">
    <property type="entry name" value="lambda repressor-like DNA-binding domains"/>
    <property type="match status" value="1"/>
</dbReference>
<dbReference type="EMBL" id="CP090978">
    <property type="protein sequence ID" value="UJF36412.1"/>
    <property type="molecule type" value="Genomic_DNA"/>
</dbReference>
<dbReference type="InterPro" id="IPR028082">
    <property type="entry name" value="Peripla_BP_I"/>
</dbReference>
<protein>
    <submittedName>
        <fullName evidence="5">Substrate-binding domain-containing protein</fullName>
    </submittedName>
</protein>
<dbReference type="CDD" id="cd01392">
    <property type="entry name" value="HTH_LacI"/>
    <property type="match status" value="1"/>
</dbReference>
<sequence>MVPTIRDVAKKSNVSVATVSRVLNGLNGYSDKTKQKVLKTIEEMGYQPNAIARSLSNKRTQTLGVMFPDVSNEFSSGILHGIEELAHDRGYSVLVCNTAVDGNRTLKYLQVLREKQVDGIIFSSEMLKEEYIQVLDAMNIPVVLVSSETKYSGIPYVKVDDRMAAYDATNYLIGQGHRNIAMISGTKGDPIAGTPRVEGYKQALVDNGITVNDAKIVYGNFRFESGSRLMGQLLSEDSSITGVFAACDEMAIGAMNYAMNNGISVPDQLSVVGYDNLKLSEMMVPSLTTIHQPLYDLGRIASEKLIAMVETGGIVPSSIVPHSLIERQTVKALKTY</sequence>
<keyword evidence="1" id="KW-0805">Transcription regulation</keyword>
<evidence type="ECO:0000256" key="2">
    <source>
        <dbReference type="ARBA" id="ARBA00023125"/>
    </source>
</evidence>
<evidence type="ECO:0000259" key="4">
    <source>
        <dbReference type="PROSITE" id="PS50932"/>
    </source>
</evidence>
<evidence type="ECO:0000256" key="3">
    <source>
        <dbReference type="ARBA" id="ARBA00023163"/>
    </source>
</evidence>
<dbReference type="SUPFAM" id="SSF53822">
    <property type="entry name" value="Periplasmic binding protein-like I"/>
    <property type="match status" value="1"/>
</dbReference>
<gene>
    <name evidence="5" type="ORF">L0M14_18990</name>
</gene>
<dbReference type="InterPro" id="IPR010982">
    <property type="entry name" value="Lambda_DNA-bd_dom_sf"/>
</dbReference>
<dbReference type="Proteomes" id="UP001649230">
    <property type="component" value="Chromosome"/>
</dbReference>
<dbReference type="Pfam" id="PF00356">
    <property type="entry name" value="LacI"/>
    <property type="match status" value="1"/>
</dbReference>
<dbReference type="Gene3D" id="3.40.50.2300">
    <property type="match status" value="2"/>
</dbReference>
<proteinExistence type="predicted"/>
<feature type="domain" description="HTH lacI-type" evidence="4">
    <location>
        <begin position="3"/>
        <end position="57"/>
    </location>
</feature>
<evidence type="ECO:0000313" key="6">
    <source>
        <dbReference type="Proteomes" id="UP001649230"/>
    </source>
</evidence>
<evidence type="ECO:0000313" key="5">
    <source>
        <dbReference type="EMBL" id="UJF36412.1"/>
    </source>
</evidence>
<dbReference type="PROSITE" id="PS00356">
    <property type="entry name" value="HTH_LACI_1"/>
    <property type="match status" value="1"/>
</dbReference>
<dbReference type="CDD" id="cd19975">
    <property type="entry name" value="PBP1_CcpA-like"/>
    <property type="match status" value="1"/>
</dbReference>
<evidence type="ECO:0000256" key="1">
    <source>
        <dbReference type="ARBA" id="ARBA00023015"/>
    </source>
</evidence>
<keyword evidence="3" id="KW-0804">Transcription</keyword>
<dbReference type="InterPro" id="IPR001761">
    <property type="entry name" value="Peripla_BP/Lac1_sug-bd_dom"/>
</dbReference>